<dbReference type="GO" id="GO:0005634">
    <property type="term" value="C:nucleus"/>
    <property type="evidence" value="ECO:0007669"/>
    <property type="project" value="TreeGrafter"/>
</dbReference>
<dbReference type="EMBL" id="LR728662">
    <property type="protein sequence ID" value="VWP00633.1"/>
    <property type="molecule type" value="Genomic_DNA"/>
</dbReference>
<dbReference type="InterPro" id="IPR036866">
    <property type="entry name" value="RibonucZ/Hydroxyglut_hydro"/>
</dbReference>
<proteinExistence type="predicted"/>
<gene>
    <name evidence="2" type="primary">P42375</name>
</gene>
<dbReference type="GO" id="GO:0042781">
    <property type="term" value="F:3'-tRNA processing endoribonuclease activity"/>
    <property type="evidence" value="ECO:0007669"/>
    <property type="project" value="TreeGrafter"/>
</dbReference>
<feature type="region of interest" description="Disordered" evidence="1">
    <location>
        <begin position="9"/>
        <end position="35"/>
    </location>
</feature>
<name>A0A5K1K3I7_9APHY</name>
<protein>
    <submittedName>
        <fullName evidence="2">60 kDa chaperonin (GroEL protein) (Protein Cpn60)</fullName>
    </submittedName>
</protein>
<accession>A0A5K1K3I7</accession>
<dbReference type="PANTHER" id="PTHR46018:SF2">
    <property type="entry name" value="ZINC PHOSPHODIESTERASE ELAC PROTEIN 1"/>
    <property type="match status" value="1"/>
</dbReference>
<evidence type="ECO:0000256" key="1">
    <source>
        <dbReference type="SAM" id="MobiDB-lite"/>
    </source>
</evidence>
<feature type="region of interest" description="Disordered" evidence="1">
    <location>
        <begin position="176"/>
        <end position="208"/>
    </location>
</feature>
<evidence type="ECO:0000313" key="2">
    <source>
        <dbReference type="EMBL" id="VWP00633.1"/>
    </source>
</evidence>
<dbReference type="Gene3D" id="3.60.15.10">
    <property type="entry name" value="Ribonuclease Z/Hydroxyacylglutathione hydrolase-like"/>
    <property type="match status" value="1"/>
</dbReference>
<organism evidence="2">
    <name type="scientific">Ganoderma boninense</name>
    <dbReference type="NCBI Taxonomy" id="34458"/>
    <lineage>
        <taxon>Eukaryota</taxon>
        <taxon>Fungi</taxon>
        <taxon>Dikarya</taxon>
        <taxon>Basidiomycota</taxon>
        <taxon>Agaricomycotina</taxon>
        <taxon>Agaricomycetes</taxon>
        <taxon>Polyporales</taxon>
        <taxon>Polyporaceae</taxon>
        <taxon>Ganoderma</taxon>
    </lineage>
</organism>
<feature type="compositionally biased region" description="Low complexity" evidence="1">
    <location>
        <begin position="188"/>
        <end position="203"/>
    </location>
</feature>
<feature type="compositionally biased region" description="Pro residues" evidence="1">
    <location>
        <begin position="14"/>
        <end position="27"/>
    </location>
</feature>
<dbReference type="AlphaFoldDB" id="A0A5K1K3I7"/>
<sequence>MGLLTFLRNTLGIPKPPGTAPADAPPPNKRRPRIEIFGPRGTRRMLRMLWHITHSHSEFAYVVHELLFEGEQPSVAADVPPEREGADEADIRRESECVGRDIWCDGQGFWKGIVDMNAKQSHGLWGAVVDAGPIQHRDPCIGYIIREIPRYPLTVESPMPRKLVILGDTYDPSTIAPLIHADGPPSLPSSSEPSTSSSPTLDDPPFRTGPVTDFSVLPIVNPHDNGVHVRVPVSLLVHEATDAYLPPSVDPQQRTGKNRTPESVAEKAVLRGHSTPAMAGAFARTIAAGAARAEPYRRQVRRSLRFCSSFPAPDMEQNTYHRGHGGGRQQFRVACMREIERQAAAAWNPRRNMQRYVQAAWDFLTVSIPPNAPRAAMDVDVSVGMVDVAAAAAGPSGAGSSKGKARNYSTMAVDDVDSTGMLEDAGQFEKSTEMSVLEDEDEDGRGVALDPNADGWMVEDEEATIVGSSAPPVGVFVVLKVDITIGTGNPGQGIVLGEAAEAFHR</sequence>
<dbReference type="SUPFAM" id="SSF56281">
    <property type="entry name" value="Metallo-hydrolase/oxidoreductase"/>
    <property type="match status" value="1"/>
</dbReference>
<reference evidence="2" key="1">
    <citation type="submission" date="2019-10" db="EMBL/GenBank/DDBJ databases">
        <authorList>
            <person name="Nor Muhammad N."/>
        </authorList>
    </citation>
    <scope>NUCLEOTIDE SEQUENCE</scope>
</reference>
<dbReference type="PANTHER" id="PTHR46018">
    <property type="entry name" value="ZINC PHOSPHODIESTERASE ELAC PROTEIN 1"/>
    <property type="match status" value="1"/>
</dbReference>